<dbReference type="InterPro" id="IPR033985">
    <property type="entry name" value="SusD-like_N"/>
</dbReference>
<protein>
    <submittedName>
        <fullName evidence="9">RagB/SusD family nutrient uptake outer membrane protein</fullName>
    </submittedName>
</protein>
<evidence type="ECO:0000259" key="8">
    <source>
        <dbReference type="Pfam" id="PF14322"/>
    </source>
</evidence>
<dbReference type="EMBL" id="RJJR01000011">
    <property type="protein sequence ID" value="RNI35187.1"/>
    <property type="molecule type" value="Genomic_DNA"/>
</dbReference>
<dbReference type="PROSITE" id="PS51257">
    <property type="entry name" value="PROKAR_LIPOPROTEIN"/>
    <property type="match status" value="1"/>
</dbReference>
<dbReference type="SUPFAM" id="SSF48452">
    <property type="entry name" value="TPR-like"/>
    <property type="match status" value="1"/>
</dbReference>
<organism evidence="9 10">
    <name type="scientific">Hanamia caeni</name>
    <dbReference type="NCBI Taxonomy" id="2294116"/>
    <lineage>
        <taxon>Bacteria</taxon>
        <taxon>Pseudomonadati</taxon>
        <taxon>Bacteroidota</taxon>
        <taxon>Chitinophagia</taxon>
        <taxon>Chitinophagales</taxon>
        <taxon>Chitinophagaceae</taxon>
        <taxon>Hanamia</taxon>
    </lineage>
</organism>
<dbReference type="InterPro" id="IPR012944">
    <property type="entry name" value="SusD_RagB_dom"/>
</dbReference>
<dbReference type="GO" id="GO:0009279">
    <property type="term" value="C:cell outer membrane"/>
    <property type="evidence" value="ECO:0007669"/>
    <property type="project" value="UniProtKB-SubCell"/>
</dbReference>
<proteinExistence type="inferred from homology"/>
<dbReference type="Proteomes" id="UP000267223">
    <property type="component" value="Unassembled WGS sequence"/>
</dbReference>
<evidence type="ECO:0000256" key="1">
    <source>
        <dbReference type="ARBA" id="ARBA00004442"/>
    </source>
</evidence>
<keyword evidence="4" id="KW-0472">Membrane</keyword>
<dbReference type="Pfam" id="PF14322">
    <property type="entry name" value="SusD-like_3"/>
    <property type="match status" value="1"/>
</dbReference>
<keyword evidence="5" id="KW-0998">Cell outer membrane</keyword>
<evidence type="ECO:0000259" key="7">
    <source>
        <dbReference type="Pfam" id="PF07980"/>
    </source>
</evidence>
<accession>A0A3M9ND06</accession>
<evidence type="ECO:0000256" key="2">
    <source>
        <dbReference type="ARBA" id="ARBA00006275"/>
    </source>
</evidence>
<comment type="caution">
    <text evidence="9">The sequence shown here is derived from an EMBL/GenBank/DDBJ whole genome shotgun (WGS) entry which is preliminary data.</text>
</comment>
<gene>
    <name evidence="9" type="ORF">EFY79_13070</name>
</gene>
<evidence type="ECO:0000313" key="10">
    <source>
        <dbReference type="Proteomes" id="UP000267223"/>
    </source>
</evidence>
<feature type="chain" id="PRO_5018226317" evidence="6">
    <location>
        <begin position="19"/>
        <end position="564"/>
    </location>
</feature>
<comment type="subcellular location">
    <subcellularLocation>
        <location evidence="1">Cell outer membrane</location>
    </subcellularLocation>
</comment>
<dbReference type="AlphaFoldDB" id="A0A3M9ND06"/>
<evidence type="ECO:0000256" key="5">
    <source>
        <dbReference type="ARBA" id="ARBA00023237"/>
    </source>
</evidence>
<feature type="domain" description="SusD-like N-terminal" evidence="8">
    <location>
        <begin position="98"/>
        <end position="223"/>
    </location>
</feature>
<feature type="signal peptide" evidence="6">
    <location>
        <begin position="1"/>
        <end position="18"/>
    </location>
</feature>
<evidence type="ECO:0000256" key="3">
    <source>
        <dbReference type="ARBA" id="ARBA00022729"/>
    </source>
</evidence>
<reference evidence="9 10" key="1">
    <citation type="submission" date="2018-11" db="EMBL/GenBank/DDBJ databases">
        <title>Draft genome sequence of Ferruginibacter sp. BO-59.</title>
        <authorList>
            <person name="Im W.T."/>
        </authorList>
    </citation>
    <scope>NUCLEOTIDE SEQUENCE [LARGE SCALE GENOMIC DNA]</scope>
    <source>
        <strain evidence="9 10">BO-59</strain>
    </source>
</reference>
<dbReference type="Pfam" id="PF07980">
    <property type="entry name" value="SusD_RagB"/>
    <property type="match status" value="1"/>
</dbReference>
<evidence type="ECO:0000313" key="9">
    <source>
        <dbReference type="EMBL" id="RNI35187.1"/>
    </source>
</evidence>
<feature type="domain" description="RagB/SusD" evidence="7">
    <location>
        <begin position="293"/>
        <end position="558"/>
    </location>
</feature>
<comment type="similarity">
    <text evidence="2">Belongs to the SusD family.</text>
</comment>
<name>A0A3M9ND06_9BACT</name>
<keyword evidence="10" id="KW-1185">Reference proteome</keyword>
<keyword evidence="3 6" id="KW-0732">Signal</keyword>
<sequence length="564" mass="63188">MKMKYKSQLFIGSLLVFAAMTGCKKEFLEKPPIDSITDANFYKTDQQVLSATSLLYSKVWFSYNDKASFALGDIRGGTLFYPWGGEFRDQVLFTATGNNGQVTASWNAFYTVVAQANLFLYNIERFGGSEVSPAVKKQAIAEARFMRALAYRYLVMNWGPVPIIENNFEDLYDTTITRNTIPSVWRFVTREMKAAAEDLPTTSSMEGRLTKWSAEGMLARFYLARAGVESNGGTRNQQFLDSAKYYAQDVIQQSGKSLLPNYADLFKFPYDNNKESLFELEWVFTGGTGTYGLGNSVIDQMSPNTDLALNNWGGGYSATWWLLSQYDGFTLQPDGTLKGRTTDQRLKATFLLPGFEYPEILVKSTGKPFVAPATTGSDYNAANIKKYMVGVSNLAGQAATQNYPQDTYMMRLAEMYLIYAEAEIGNNASTTDATAIQYFNAVHTRAGLPPYEVTGQGAQGPLTLDKVYSERFKEFAMEGMAWYDIIRLQYWDPEKAYSILNGQDRGLFLAAPDVMPNPSQWTFTKTAWFTERQATVNSGNFYLPIPNTELSQAPNLSKPPVDYP</sequence>
<evidence type="ECO:0000256" key="4">
    <source>
        <dbReference type="ARBA" id="ARBA00023136"/>
    </source>
</evidence>
<dbReference type="InterPro" id="IPR011990">
    <property type="entry name" value="TPR-like_helical_dom_sf"/>
</dbReference>
<evidence type="ECO:0000256" key="6">
    <source>
        <dbReference type="SAM" id="SignalP"/>
    </source>
</evidence>
<dbReference type="Gene3D" id="1.25.40.390">
    <property type="match status" value="1"/>
</dbReference>